<evidence type="ECO:0000256" key="1">
    <source>
        <dbReference type="ARBA" id="ARBA00005007"/>
    </source>
</evidence>
<protein>
    <submittedName>
        <fullName evidence="2">Class II D-tagatose-bisphosphate aldolase, non-catalytic subunit</fullName>
    </submittedName>
</protein>
<dbReference type="Gene3D" id="1.10.400.20">
    <property type="entry name" value="putative tagatose 6-phosphate kinase domain like"/>
    <property type="match status" value="1"/>
</dbReference>
<proteinExistence type="predicted"/>
<dbReference type="PIRSF" id="PIRSF009264">
    <property type="entry name" value="TagBP_ald_AgaZ"/>
    <property type="match status" value="1"/>
</dbReference>
<dbReference type="RefSeq" id="WP_367724822.1">
    <property type="nucleotide sequence ID" value="NZ_JBFOCI010000005.1"/>
</dbReference>
<dbReference type="PANTHER" id="PTHR32502:SF2">
    <property type="entry name" value="D-TAGATOSE-1,6-BISPHOSPHATE ALDOLASE SUBUNIT KBAZ"/>
    <property type="match status" value="1"/>
</dbReference>
<dbReference type="Gene3D" id="3.20.20.70">
    <property type="entry name" value="Aldolase class I"/>
    <property type="match status" value="1"/>
</dbReference>
<accession>A0ABV3R3M9</accession>
<evidence type="ECO:0000313" key="2">
    <source>
        <dbReference type="EMBL" id="MEW9807640.1"/>
    </source>
</evidence>
<dbReference type="SUPFAM" id="SSF51569">
    <property type="entry name" value="Aldolase"/>
    <property type="match status" value="1"/>
</dbReference>
<dbReference type="InterPro" id="IPR013785">
    <property type="entry name" value="Aldolase_TIM"/>
</dbReference>
<dbReference type="Proteomes" id="UP001556196">
    <property type="component" value="Unassembled WGS sequence"/>
</dbReference>
<sequence>MSVLGGIVSANRAGAQRGIPSWCTAHPQTLAAIFAAYRDDDAPILVEATCNQVNQFGGYTGMNPAAFRTFAEDLARREGVDPARLVLGGDHLGPNPWRSEPAASAMAKARDLVAAYVDAGFAKIHLDASMACADDVNLAEDTIAGRAADLCAIAEGRGRQGLVYVVGTEVPIPGGETHAIDALAVTTPAAVRATWSMHEQAFAERGLSGALERAIGIVVQPGVDFGNDTVFAFDPGKARSLSAALSGMPNLAFEAHSTDYQSEAALSALVAGHFAILKVGPELTFAFRQAVFALAGMEALMRVAEPSGLVDVVAAEMQVDPRDWRSHVASGAREREMMLYGLSDRVRYYWPRPAVQAALQRLCRNIAAARPEPGIVAQALGDLVDPKPAAENLPDRVIRNMVGAVVRKYRAAAGEIGATTGAHGAVLQEREECQ</sequence>
<dbReference type="PANTHER" id="PTHR32502">
    <property type="entry name" value="N-ACETYLGALACTOSAMINE PERMEASE II COMPONENT-RELATED"/>
    <property type="match status" value="1"/>
</dbReference>
<organism evidence="2 3">
    <name type="scientific">Mesorhizobium marinum</name>
    <dbReference type="NCBI Taxonomy" id="3228790"/>
    <lineage>
        <taxon>Bacteria</taxon>
        <taxon>Pseudomonadati</taxon>
        <taxon>Pseudomonadota</taxon>
        <taxon>Alphaproteobacteria</taxon>
        <taxon>Hyphomicrobiales</taxon>
        <taxon>Phyllobacteriaceae</taxon>
        <taxon>Mesorhizobium</taxon>
    </lineage>
</organism>
<dbReference type="EMBL" id="JBFOCI010000005">
    <property type="protein sequence ID" value="MEW9807640.1"/>
    <property type="molecule type" value="Genomic_DNA"/>
</dbReference>
<comment type="pathway">
    <text evidence="1">Carbohydrate metabolism.</text>
</comment>
<comment type="caution">
    <text evidence="2">The sequence shown here is derived from an EMBL/GenBank/DDBJ whole genome shotgun (WGS) entry which is preliminary data.</text>
</comment>
<gene>
    <name evidence="2" type="ORF">ABUE31_16750</name>
</gene>
<name>A0ABV3R3M9_9HYPH</name>
<evidence type="ECO:0000313" key="3">
    <source>
        <dbReference type="Proteomes" id="UP001556196"/>
    </source>
</evidence>
<keyword evidence="3" id="KW-1185">Reference proteome</keyword>
<dbReference type="Pfam" id="PF08013">
    <property type="entry name" value="GatZ_KbaZ-like"/>
    <property type="match status" value="1"/>
</dbReference>
<reference evidence="2 3" key="1">
    <citation type="submission" date="2024-06" db="EMBL/GenBank/DDBJ databases">
        <authorList>
            <person name="Tuo L."/>
        </authorList>
    </citation>
    <scope>NUCLEOTIDE SEQUENCE [LARGE SCALE GENOMIC DNA]</scope>
    <source>
        <strain evidence="2 3">ZMM04-5</strain>
    </source>
</reference>
<dbReference type="InterPro" id="IPR050303">
    <property type="entry name" value="GatZ_KbaZ_carbometab"/>
</dbReference>
<dbReference type="InterPro" id="IPR012062">
    <property type="entry name" value="GatZ/KbaZ-like"/>
</dbReference>